<keyword evidence="1" id="KW-0812">Transmembrane</keyword>
<evidence type="ECO:0000256" key="1">
    <source>
        <dbReference type="SAM" id="Phobius"/>
    </source>
</evidence>
<feature type="transmembrane region" description="Helical" evidence="1">
    <location>
        <begin position="49"/>
        <end position="68"/>
    </location>
</feature>
<keyword evidence="3" id="KW-1185">Reference proteome</keyword>
<dbReference type="EMBL" id="JBHUEY010000001">
    <property type="protein sequence ID" value="MFD1783274.1"/>
    <property type="molecule type" value="Genomic_DNA"/>
</dbReference>
<feature type="transmembrane region" description="Helical" evidence="1">
    <location>
        <begin position="12"/>
        <end position="37"/>
    </location>
</feature>
<name>A0ABW4MZW8_9CAUL</name>
<sequence length="74" mass="7671">MPRPKHDLTKLLAKGLAVELAALGALSVFAFGALVALGAERPGRELAALAAPALALLAAAYGGGALLWRLRRRR</sequence>
<proteinExistence type="predicted"/>
<gene>
    <name evidence="2" type="ORF">ACFSC0_07695</name>
</gene>
<organism evidence="2 3">
    <name type="scientific">Phenylobacterium terrae</name>
    <dbReference type="NCBI Taxonomy" id="2665495"/>
    <lineage>
        <taxon>Bacteria</taxon>
        <taxon>Pseudomonadati</taxon>
        <taxon>Pseudomonadota</taxon>
        <taxon>Alphaproteobacteria</taxon>
        <taxon>Caulobacterales</taxon>
        <taxon>Caulobacteraceae</taxon>
        <taxon>Phenylobacterium</taxon>
    </lineage>
</organism>
<evidence type="ECO:0000313" key="3">
    <source>
        <dbReference type="Proteomes" id="UP001597237"/>
    </source>
</evidence>
<comment type="caution">
    <text evidence="2">The sequence shown here is derived from an EMBL/GenBank/DDBJ whole genome shotgun (WGS) entry which is preliminary data.</text>
</comment>
<keyword evidence="1" id="KW-1133">Transmembrane helix</keyword>
<keyword evidence="1" id="KW-0472">Membrane</keyword>
<reference evidence="3" key="1">
    <citation type="journal article" date="2019" name="Int. J. Syst. Evol. Microbiol.">
        <title>The Global Catalogue of Microorganisms (GCM) 10K type strain sequencing project: providing services to taxonomists for standard genome sequencing and annotation.</title>
        <authorList>
            <consortium name="The Broad Institute Genomics Platform"/>
            <consortium name="The Broad Institute Genome Sequencing Center for Infectious Disease"/>
            <person name="Wu L."/>
            <person name="Ma J."/>
        </authorList>
    </citation>
    <scope>NUCLEOTIDE SEQUENCE [LARGE SCALE GENOMIC DNA]</scope>
    <source>
        <strain evidence="3">DFY28</strain>
    </source>
</reference>
<accession>A0ABW4MZW8</accession>
<protein>
    <submittedName>
        <fullName evidence="2">Uncharacterized protein</fullName>
    </submittedName>
</protein>
<evidence type="ECO:0000313" key="2">
    <source>
        <dbReference type="EMBL" id="MFD1783274.1"/>
    </source>
</evidence>
<dbReference type="Proteomes" id="UP001597237">
    <property type="component" value="Unassembled WGS sequence"/>
</dbReference>
<dbReference type="RefSeq" id="WP_377284418.1">
    <property type="nucleotide sequence ID" value="NZ_JBHRSI010000015.1"/>
</dbReference>